<feature type="compositionally biased region" description="Polar residues" evidence="1">
    <location>
        <begin position="44"/>
        <end position="59"/>
    </location>
</feature>
<keyword evidence="3" id="KW-1185">Reference proteome</keyword>
<feature type="compositionally biased region" description="Low complexity" evidence="1">
    <location>
        <begin position="66"/>
        <end position="77"/>
    </location>
</feature>
<accession>A0A8S1F0C7</accession>
<feature type="compositionally biased region" description="Low complexity" evidence="1">
    <location>
        <begin position="20"/>
        <end position="36"/>
    </location>
</feature>
<evidence type="ECO:0000256" key="1">
    <source>
        <dbReference type="SAM" id="MobiDB-lite"/>
    </source>
</evidence>
<dbReference type="AlphaFoldDB" id="A0A8S1F0C7"/>
<protein>
    <submittedName>
        <fullName evidence="2">Uncharacterized protein</fullName>
    </submittedName>
</protein>
<name>A0A8S1F0C7_9PELO</name>
<evidence type="ECO:0000313" key="3">
    <source>
        <dbReference type="Proteomes" id="UP000494206"/>
    </source>
</evidence>
<feature type="region of interest" description="Disordered" evidence="1">
    <location>
        <begin position="1"/>
        <end position="86"/>
    </location>
</feature>
<comment type="caution">
    <text evidence="2">The sequence shown here is derived from an EMBL/GenBank/DDBJ whole genome shotgun (WGS) entry which is preliminary data.</text>
</comment>
<feature type="compositionally biased region" description="Polar residues" evidence="1">
    <location>
        <begin position="1"/>
        <end position="11"/>
    </location>
</feature>
<sequence length="183" mass="20159">MNGPPQQQGYNQRERNNGARRQLSSSNSPSPSPQQQKPRERFDTQNSTDVESVTGTAPSTIHRYRSAGTAPSPSASTMGSPFKQQMPLQMKLGEGRHDEAKTVSQPATPIFQPVIPIAFHEDYKKIATLPHSEQYQALFNFVNHKASQSLSMEKLISGGGLSADSLNLQHFNQNDRFYGACIG</sequence>
<gene>
    <name evidence="2" type="ORF">CBOVIS_LOCUS9049</name>
</gene>
<organism evidence="2 3">
    <name type="scientific">Caenorhabditis bovis</name>
    <dbReference type="NCBI Taxonomy" id="2654633"/>
    <lineage>
        <taxon>Eukaryota</taxon>
        <taxon>Metazoa</taxon>
        <taxon>Ecdysozoa</taxon>
        <taxon>Nematoda</taxon>
        <taxon>Chromadorea</taxon>
        <taxon>Rhabditida</taxon>
        <taxon>Rhabditina</taxon>
        <taxon>Rhabditomorpha</taxon>
        <taxon>Rhabditoidea</taxon>
        <taxon>Rhabditidae</taxon>
        <taxon>Peloderinae</taxon>
        <taxon>Caenorhabditis</taxon>
    </lineage>
</organism>
<proteinExistence type="predicted"/>
<evidence type="ECO:0000313" key="2">
    <source>
        <dbReference type="EMBL" id="CAB3407069.1"/>
    </source>
</evidence>
<dbReference type="Proteomes" id="UP000494206">
    <property type="component" value="Unassembled WGS sequence"/>
</dbReference>
<dbReference type="EMBL" id="CADEPM010000006">
    <property type="protein sequence ID" value="CAB3407069.1"/>
    <property type="molecule type" value="Genomic_DNA"/>
</dbReference>
<reference evidence="2 3" key="1">
    <citation type="submission" date="2020-04" db="EMBL/GenBank/DDBJ databases">
        <authorList>
            <person name="Laetsch R D."/>
            <person name="Stevens L."/>
            <person name="Kumar S."/>
            <person name="Blaxter L. M."/>
        </authorList>
    </citation>
    <scope>NUCLEOTIDE SEQUENCE [LARGE SCALE GENOMIC DNA]</scope>
</reference>